<feature type="transmembrane region" description="Helical" evidence="2">
    <location>
        <begin position="6"/>
        <end position="23"/>
    </location>
</feature>
<feature type="compositionally biased region" description="Basic and acidic residues" evidence="1">
    <location>
        <begin position="290"/>
        <end position="302"/>
    </location>
</feature>
<keyword evidence="4" id="KW-1185">Reference proteome</keyword>
<sequence length="379" mass="40842">MPAWIWFVVALVAAAGGALLLWYDRARPERRGNDRQEWAASKGWEFTDALSSPPHAWRYGTLRGDGPRQAYDVAKGAVPGPGGRRLGCIFDQEQDGRTVATIAAVRGTVAVPVAIELRLPESPRPDDDELDNLGQVGRRYAFVSNAMEGRRLLTRGVTDAADRVGADVPLVWAEDTWVLASIEPEADPDRVEGLIESLVEVSAAIKEAVEGRDSGVGGVGGPGGAGGTGRPEPEQDDAPTTVVGSRESGRREPERAVPPVGSPADESRTETVEREDDDAPTTVVGRPGAGRRDTDRPDRPDASDDDLDEDFDEDLERFAAGDDDTSPYTRSGAATHRDRPADIPYDLESDDPEPDRGPGRDEPRSSQGSTWRSGKFRGR</sequence>
<dbReference type="EMBL" id="JBBEGN010000009">
    <property type="protein sequence ID" value="MEJ2869745.1"/>
    <property type="molecule type" value="Genomic_DNA"/>
</dbReference>
<keyword evidence="2" id="KW-0812">Transmembrane</keyword>
<feature type="compositionally biased region" description="Gly residues" evidence="1">
    <location>
        <begin position="214"/>
        <end position="229"/>
    </location>
</feature>
<comment type="caution">
    <text evidence="3">The sequence shown here is derived from an EMBL/GenBank/DDBJ whole genome shotgun (WGS) entry which is preliminary data.</text>
</comment>
<feature type="compositionally biased region" description="Acidic residues" evidence="1">
    <location>
        <begin position="303"/>
        <end position="325"/>
    </location>
</feature>
<feature type="region of interest" description="Disordered" evidence="1">
    <location>
        <begin position="212"/>
        <end position="379"/>
    </location>
</feature>
<protein>
    <recommendedName>
        <fullName evidence="5">Secreted protein</fullName>
    </recommendedName>
</protein>
<accession>A0ABU8MST6</accession>
<evidence type="ECO:0000313" key="4">
    <source>
        <dbReference type="Proteomes" id="UP001385809"/>
    </source>
</evidence>
<evidence type="ECO:0000313" key="3">
    <source>
        <dbReference type="EMBL" id="MEJ2869745.1"/>
    </source>
</evidence>
<gene>
    <name evidence="3" type="ORF">WCD74_18400</name>
</gene>
<evidence type="ECO:0000256" key="1">
    <source>
        <dbReference type="SAM" id="MobiDB-lite"/>
    </source>
</evidence>
<dbReference type="RefSeq" id="WP_337696323.1">
    <property type="nucleotide sequence ID" value="NZ_JBBEGN010000009.1"/>
</dbReference>
<dbReference type="Proteomes" id="UP001385809">
    <property type="component" value="Unassembled WGS sequence"/>
</dbReference>
<feature type="compositionally biased region" description="Basic and acidic residues" evidence="1">
    <location>
        <begin position="354"/>
        <end position="364"/>
    </location>
</feature>
<keyword evidence="2" id="KW-1133">Transmembrane helix</keyword>
<evidence type="ECO:0000256" key="2">
    <source>
        <dbReference type="SAM" id="Phobius"/>
    </source>
</evidence>
<organism evidence="3 4">
    <name type="scientific">Actinomycetospora aurantiaca</name>
    <dbReference type="NCBI Taxonomy" id="3129233"/>
    <lineage>
        <taxon>Bacteria</taxon>
        <taxon>Bacillati</taxon>
        <taxon>Actinomycetota</taxon>
        <taxon>Actinomycetes</taxon>
        <taxon>Pseudonocardiales</taxon>
        <taxon>Pseudonocardiaceae</taxon>
        <taxon>Actinomycetospora</taxon>
    </lineage>
</organism>
<name>A0ABU8MST6_9PSEU</name>
<keyword evidence="2" id="KW-0472">Membrane</keyword>
<proteinExistence type="predicted"/>
<evidence type="ECO:0008006" key="5">
    <source>
        <dbReference type="Google" id="ProtNLM"/>
    </source>
</evidence>
<reference evidence="3 4" key="1">
    <citation type="submission" date="2024-03" db="EMBL/GenBank/DDBJ databases">
        <title>Actinomycetospora sp. OC33-EN08, a novel actinomycete isolated from wild orchid (Aerides multiflora).</title>
        <authorList>
            <person name="Suriyachadkun C."/>
        </authorList>
    </citation>
    <scope>NUCLEOTIDE SEQUENCE [LARGE SCALE GENOMIC DNA]</scope>
    <source>
        <strain evidence="3 4">OC33-EN08</strain>
    </source>
</reference>